<dbReference type="EMBL" id="RQXT01000025">
    <property type="protein sequence ID" value="RRH98042.1"/>
    <property type="molecule type" value="Genomic_DNA"/>
</dbReference>
<dbReference type="RefSeq" id="WP_125001621.1">
    <property type="nucleotide sequence ID" value="NZ_RQXT01000025.1"/>
</dbReference>
<dbReference type="OrthoDB" id="7594814at2"/>
<keyword evidence="2" id="KW-1185">Reference proteome</keyword>
<evidence type="ECO:0000313" key="1">
    <source>
        <dbReference type="EMBL" id="RRH98042.1"/>
    </source>
</evidence>
<organism evidence="1 2">
    <name type="scientific">Mesorhizobium tamadayense</name>
    <dbReference type="NCBI Taxonomy" id="425306"/>
    <lineage>
        <taxon>Bacteria</taxon>
        <taxon>Pseudomonadati</taxon>
        <taxon>Pseudomonadota</taxon>
        <taxon>Alphaproteobacteria</taxon>
        <taxon>Hyphomicrobiales</taxon>
        <taxon>Phyllobacteriaceae</taxon>
        <taxon>Mesorhizobium</taxon>
    </lineage>
</organism>
<gene>
    <name evidence="1" type="ORF">EH240_19795</name>
</gene>
<evidence type="ECO:0000313" key="2">
    <source>
        <dbReference type="Proteomes" id="UP000273786"/>
    </source>
</evidence>
<dbReference type="Proteomes" id="UP000273786">
    <property type="component" value="Unassembled WGS sequence"/>
</dbReference>
<accession>A0A3P3FIV0</accession>
<dbReference type="AlphaFoldDB" id="A0A3P3FIV0"/>
<protein>
    <submittedName>
        <fullName evidence="1">Uncharacterized protein</fullName>
    </submittedName>
</protein>
<comment type="caution">
    <text evidence="1">The sequence shown here is derived from an EMBL/GenBank/DDBJ whole genome shotgun (WGS) entry which is preliminary data.</text>
</comment>
<reference evidence="1 2" key="1">
    <citation type="submission" date="2018-11" db="EMBL/GenBank/DDBJ databases">
        <title>the genome of Mesorhizobium tamadayense DSM 28320.</title>
        <authorList>
            <person name="Gao J."/>
        </authorList>
    </citation>
    <scope>NUCLEOTIDE SEQUENCE [LARGE SCALE GENOMIC DNA]</scope>
    <source>
        <strain evidence="1 2">DSM 28320</strain>
    </source>
</reference>
<proteinExistence type="predicted"/>
<sequence length="121" mass="13168">MDTADHTTHAGRRRVLLGALDLVPDEGRPALCQAFDALMARRTQQIHILAMLNKQFGDLDLPAVSRSAFSRWALRVRSGDVARPGEQKPGAASPAEQRSSTLRAIIAVALRSLADRIEGRS</sequence>
<name>A0A3P3FIV0_9HYPH</name>